<gene>
    <name evidence="3" type="ORF">CM240_0104</name>
</gene>
<dbReference type="PANTHER" id="PTHR43151">
    <property type="entry name" value="FEOA FAMILY PROTEIN"/>
    <property type="match status" value="1"/>
</dbReference>
<dbReference type="Pfam" id="PF04023">
    <property type="entry name" value="FeoA"/>
    <property type="match status" value="1"/>
</dbReference>
<keyword evidence="4" id="KW-1185">Reference proteome</keyword>
<keyword evidence="1" id="KW-0408">Iron</keyword>
<dbReference type="AlphaFoldDB" id="W6RSR3"/>
<reference evidence="3 4" key="1">
    <citation type="submission" date="2013-11" db="EMBL/GenBank/DDBJ databases">
        <title>Complete genome sequence of Clostridum sp. M2/40.</title>
        <authorList>
            <person name="Wibberg D."/>
            <person name="Puehler A."/>
            <person name="Schlueter A."/>
        </authorList>
    </citation>
    <scope>NUCLEOTIDE SEQUENCE [LARGE SCALE GENOMIC DNA]</scope>
    <source>
        <strain evidence="4">M2/40</strain>
    </source>
</reference>
<evidence type="ECO:0000259" key="2">
    <source>
        <dbReference type="SMART" id="SM00899"/>
    </source>
</evidence>
<organism evidence="3 4">
    <name type="scientific">Clostridium bornimense</name>
    <dbReference type="NCBI Taxonomy" id="1216932"/>
    <lineage>
        <taxon>Bacteria</taxon>
        <taxon>Bacillati</taxon>
        <taxon>Bacillota</taxon>
        <taxon>Clostridia</taxon>
        <taxon>Eubacteriales</taxon>
        <taxon>Clostridiaceae</taxon>
        <taxon>Clostridium</taxon>
    </lineage>
</organism>
<dbReference type="InterPro" id="IPR007167">
    <property type="entry name" value="Fe-transptr_FeoA-like"/>
</dbReference>
<dbReference type="SUPFAM" id="SSF50037">
    <property type="entry name" value="C-terminal domain of transcriptional repressors"/>
    <property type="match status" value="1"/>
</dbReference>
<dbReference type="PANTHER" id="PTHR43151:SF1">
    <property type="entry name" value="SSR2333 PROTEIN"/>
    <property type="match status" value="1"/>
</dbReference>
<feature type="domain" description="Ferrous iron transporter FeoA-like" evidence="2">
    <location>
        <begin position="3"/>
        <end position="73"/>
    </location>
</feature>
<evidence type="ECO:0000313" key="3">
    <source>
        <dbReference type="EMBL" id="CDM67283.1"/>
    </source>
</evidence>
<dbReference type="KEGG" id="clt:CM240_0104"/>
<evidence type="ECO:0000313" key="4">
    <source>
        <dbReference type="Proteomes" id="UP000019426"/>
    </source>
</evidence>
<accession>W6RSR3</accession>
<proteinExistence type="predicted"/>
<dbReference type="SMART" id="SM00899">
    <property type="entry name" value="FeoA"/>
    <property type="match status" value="1"/>
</dbReference>
<dbReference type="HOGENOM" id="CLU_150646_6_3_9"/>
<evidence type="ECO:0000256" key="1">
    <source>
        <dbReference type="ARBA" id="ARBA00023004"/>
    </source>
</evidence>
<dbReference type="eggNOG" id="ENOG50326T5">
    <property type="taxonomic scope" value="Bacteria"/>
</dbReference>
<protein>
    <recommendedName>
        <fullName evidence="2">Ferrous iron transporter FeoA-like domain-containing protein</fullName>
    </recommendedName>
</protein>
<dbReference type="STRING" id="1216932.CM240_0104"/>
<dbReference type="InterPro" id="IPR053184">
    <property type="entry name" value="FeoA-like"/>
</dbReference>
<dbReference type="EMBL" id="HG917868">
    <property type="protein sequence ID" value="CDM67283.1"/>
    <property type="molecule type" value="Genomic_DNA"/>
</dbReference>
<dbReference type="InterPro" id="IPR008988">
    <property type="entry name" value="Transcriptional_repressor_C"/>
</dbReference>
<sequence length="73" mass="7945">MIMPMTAAKEGNIVQVKAIAKKDGLTKRLSELGIISGNHIKIIKNDGRSLIVAIEESRFALDNNLAKDIMIAI</sequence>
<dbReference type="RefSeq" id="WP_051483608.1">
    <property type="nucleotide sequence ID" value="NZ_HG917868.1"/>
</dbReference>
<name>W6RSR3_9CLOT</name>
<dbReference type="InterPro" id="IPR038157">
    <property type="entry name" value="FeoA_core_dom"/>
</dbReference>
<dbReference type="Proteomes" id="UP000019426">
    <property type="component" value="Chromosome M2/40_rep1"/>
</dbReference>
<dbReference type="OrthoDB" id="5984at2"/>
<dbReference type="Gene3D" id="2.30.30.90">
    <property type="match status" value="1"/>
</dbReference>
<dbReference type="GO" id="GO:0046914">
    <property type="term" value="F:transition metal ion binding"/>
    <property type="evidence" value="ECO:0007669"/>
    <property type="project" value="InterPro"/>
</dbReference>
<dbReference type="PATRIC" id="fig|1216932.3.peg.90"/>